<sequence>MTQSSTGPVSILIFAKRKEDLTKEQFDEYWRGPHVEKFMSFDIVKKHCIRYEQYHDDPTARADAESAIGLPQSGWDGVACLTFDSAEGAKAVFSDPDFQAFAASDEPRFCAGPGIAQRMMLVGNPEVIRTRDN</sequence>
<protein>
    <recommendedName>
        <fullName evidence="2">EthD domain-containing protein</fullName>
    </recommendedName>
</protein>
<dbReference type="EMBL" id="MLKD01000005">
    <property type="protein sequence ID" value="OQE26762.1"/>
    <property type="molecule type" value="Genomic_DNA"/>
</dbReference>
<dbReference type="OrthoDB" id="3454835at2759"/>
<evidence type="ECO:0000259" key="2">
    <source>
        <dbReference type="Pfam" id="PF07110"/>
    </source>
</evidence>
<dbReference type="Gene3D" id="3.30.70.100">
    <property type="match status" value="1"/>
</dbReference>
<dbReference type="InterPro" id="IPR011008">
    <property type="entry name" value="Dimeric_a/b-barrel"/>
</dbReference>
<dbReference type="STRING" id="303698.A0A1V6TK37"/>
<proteinExistence type="inferred from homology"/>
<comment type="caution">
    <text evidence="3">The sequence shown here is derived from an EMBL/GenBank/DDBJ whole genome shotgun (WGS) entry which is preliminary data.</text>
</comment>
<dbReference type="Pfam" id="PF07110">
    <property type="entry name" value="EthD"/>
    <property type="match status" value="1"/>
</dbReference>
<evidence type="ECO:0000313" key="3">
    <source>
        <dbReference type="EMBL" id="OQE26762.1"/>
    </source>
</evidence>
<feature type="domain" description="EthD" evidence="2">
    <location>
        <begin position="18"/>
        <end position="110"/>
    </location>
</feature>
<accession>A0A1V6TK37</accession>
<dbReference type="AlphaFoldDB" id="A0A1V6TK37"/>
<dbReference type="Proteomes" id="UP000191285">
    <property type="component" value="Unassembled WGS sequence"/>
</dbReference>
<dbReference type="SUPFAM" id="SSF54909">
    <property type="entry name" value="Dimeric alpha+beta barrel"/>
    <property type="match status" value="1"/>
</dbReference>
<dbReference type="InterPro" id="IPR009799">
    <property type="entry name" value="EthD_dom"/>
</dbReference>
<dbReference type="GO" id="GO:0016491">
    <property type="term" value="F:oxidoreductase activity"/>
    <property type="evidence" value="ECO:0007669"/>
    <property type="project" value="InterPro"/>
</dbReference>
<keyword evidence="4" id="KW-1185">Reference proteome</keyword>
<organism evidence="3 4">
    <name type="scientific">Penicillium steckii</name>
    <dbReference type="NCBI Taxonomy" id="303698"/>
    <lineage>
        <taxon>Eukaryota</taxon>
        <taxon>Fungi</taxon>
        <taxon>Dikarya</taxon>
        <taxon>Ascomycota</taxon>
        <taxon>Pezizomycotina</taxon>
        <taxon>Eurotiomycetes</taxon>
        <taxon>Eurotiomycetidae</taxon>
        <taxon>Eurotiales</taxon>
        <taxon>Aspergillaceae</taxon>
        <taxon>Penicillium</taxon>
    </lineage>
</organism>
<comment type="similarity">
    <text evidence="1">Belongs to the tpcK family.</text>
</comment>
<name>A0A1V6TK37_9EURO</name>
<evidence type="ECO:0000256" key="1">
    <source>
        <dbReference type="ARBA" id="ARBA00005986"/>
    </source>
</evidence>
<reference evidence="4" key="1">
    <citation type="journal article" date="2017" name="Nat. Microbiol.">
        <title>Global analysis of biosynthetic gene clusters reveals vast potential of secondary metabolite production in Penicillium species.</title>
        <authorList>
            <person name="Nielsen J.C."/>
            <person name="Grijseels S."/>
            <person name="Prigent S."/>
            <person name="Ji B."/>
            <person name="Dainat J."/>
            <person name="Nielsen K.F."/>
            <person name="Frisvad J.C."/>
            <person name="Workman M."/>
            <person name="Nielsen J."/>
        </authorList>
    </citation>
    <scope>NUCLEOTIDE SEQUENCE [LARGE SCALE GENOMIC DNA]</scope>
    <source>
        <strain evidence="4">IBT 24891</strain>
    </source>
</reference>
<evidence type="ECO:0000313" key="4">
    <source>
        <dbReference type="Proteomes" id="UP000191285"/>
    </source>
</evidence>
<gene>
    <name evidence="3" type="ORF">PENSTE_c005G02597</name>
</gene>